<dbReference type="Pfam" id="PF04055">
    <property type="entry name" value="Radical_SAM"/>
    <property type="match status" value="1"/>
</dbReference>
<evidence type="ECO:0000256" key="1">
    <source>
        <dbReference type="ARBA" id="ARBA00022691"/>
    </source>
</evidence>
<evidence type="ECO:0000313" key="6">
    <source>
        <dbReference type="EMBL" id="PZG44537.1"/>
    </source>
</evidence>
<feature type="domain" description="Radical SAM core" evidence="5">
    <location>
        <begin position="56"/>
        <end position="268"/>
    </location>
</feature>
<dbReference type="InterPro" id="IPR013785">
    <property type="entry name" value="Aldolase_TIM"/>
</dbReference>
<protein>
    <submittedName>
        <fullName evidence="6">Radical SAM protein</fullName>
    </submittedName>
</protein>
<keyword evidence="4" id="KW-0411">Iron-sulfur</keyword>
<dbReference type="Gene3D" id="3.20.20.70">
    <property type="entry name" value="Aldolase class I"/>
    <property type="match status" value="1"/>
</dbReference>
<dbReference type="GO" id="GO:0051536">
    <property type="term" value="F:iron-sulfur cluster binding"/>
    <property type="evidence" value="ECO:0007669"/>
    <property type="project" value="UniProtKB-KW"/>
</dbReference>
<evidence type="ECO:0000256" key="2">
    <source>
        <dbReference type="ARBA" id="ARBA00022723"/>
    </source>
</evidence>
<dbReference type="SFLD" id="SFLDG01067">
    <property type="entry name" value="SPASM/twitch_domain_containing"/>
    <property type="match status" value="1"/>
</dbReference>
<evidence type="ECO:0000256" key="3">
    <source>
        <dbReference type="ARBA" id="ARBA00023004"/>
    </source>
</evidence>
<keyword evidence="1" id="KW-0949">S-adenosyl-L-methionine</keyword>
<dbReference type="InterPro" id="IPR050377">
    <property type="entry name" value="Radical_SAM_PqqE_MftC-like"/>
</dbReference>
<evidence type="ECO:0000259" key="5">
    <source>
        <dbReference type="PROSITE" id="PS51918"/>
    </source>
</evidence>
<dbReference type="AlphaFoldDB" id="A0A2W2HEA0"/>
<accession>A0A2W2HEA0</accession>
<evidence type="ECO:0000256" key="4">
    <source>
        <dbReference type="ARBA" id="ARBA00023014"/>
    </source>
</evidence>
<dbReference type="EMBL" id="POUA01000122">
    <property type="protein sequence ID" value="PZG44537.1"/>
    <property type="molecule type" value="Genomic_DNA"/>
</dbReference>
<proteinExistence type="predicted"/>
<dbReference type="InterPro" id="IPR058240">
    <property type="entry name" value="rSAM_sf"/>
</dbReference>
<organism evidence="6 7">
    <name type="scientific">Spongiactinospora gelatinilytica</name>
    <dbReference type="NCBI Taxonomy" id="2666298"/>
    <lineage>
        <taxon>Bacteria</taxon>
        <taxon>Bacillati</taxon>
        <taxon>Actinomycetota</taxon>
        <taxon>Actinomycetes</taxon>
        <taxon>Streptosporangiales</taxon>
        <taxon>Streptosporangiaceae</taxon>
        <taxon>Spongiactinospora</taxon>
    </lineage>
</organism>
<comment type="caution">
    <text evidence="6">The sequence shown here is derived from an EMBL/GenBank/DDBJ whole genome shotgun (WGS) entry which is preliminary data.</text>
</comment>
<dbReference type="SFLD" id="SFLDS00029">
    <property type="entry name" value="Radical_SAM"/>
    <property type="match status" value="1"/>
</dbReference>
<dbReference type="PROSITE" id="PS51918">
    <property type="entry name" value="RADICAL_SAM"/>
    <property type="match status" value="1"/>
</dbReference>
<reference evidence="6 7" key="1">
    <citation type="submission" date="2018-01" db="EMBL/GenBank/DDBJ databases">
        <title>Draft genome sequence of Sphaerisporangium sp. 7K107.</title>
        <authorList>
            <person name="Sahin N."/>
            <person name="Saygin H."/>
            <person name="Ay H."/>
        </authorList>
    </citation>
    <scope>NUCLEOTIDE SEQUENCE [LARGE SCALE GENOMIC DNA]</scope>
    <source>
        <strain evidence="6 7">7K107</strain>
    </source>
</reference>
<dbReference type="InterPro" id="IPR007197">
    <property type="entry name" value="rSAM"/>
</dbReference>
<dbReference type="SUPFAM" id="SSF102114">
    <property type="entry name" value="Radical SAM enzymes"/>
    <property type="match status" value="1"/>
</dbReference>
<dbReference type="Proteomes" id="UP000248544">
    <property type="component" value="Unassembled WGS sequence"/>
</dbReference>
<evidence type="ECO:0000313" key="7">
    <source>
        <dbReference type="Proteomes" id="UP000248544"/>
    </source>
</evidence>
<name>A0A2W2HEA0_9ACTN</name>
<keyword evidence="7" id="KW-1185">Reference proteome</keyword>
<gene>
    <name evidence="6" type="ORF">C1I98_17020</name>
</gene>
<dbReference type="RefSeq" id="WP_111168441.1">
    <property type="nucleotide sequence ID" value="NZ_POUA01000122.1"/>
</dbReference>
<sequence length="314" mass="33242">MIRTLAVAVRDGTTLVHDPATGLTHRTPRALPPGRAELDGTEVSGWPVVHPAACGGTVPVSVCWSPIVRCNLQCPHCLDDKSVTELRAADRRRIARLIAGTDVLGVDISGGEPLLLPDLAELADELTAGGCTVSMTTNGWHLQRRAARLAGHVDAVKVSLDAPSSLVHDAWRGPESFSRAIHGVKEAVAAGLCVQIQSVLMASSHAFAQDLVRLAHRLGAAGVTFLQMLPIGEAARLPPAEMLSDNEAHALMERLDVPPGLTARLRTRRGAGGFTVIRADGRVWRNDRPAEHISALRPLRSPADLALTGPDGSA</sequence>
<dbReference type="PANTHER" id="PTHR11228">
    <property type="entry name" value="RADICAL SAM DOMAIN PROTEIN"/>
    <property type="match status" value="1"/>
</dbReference>
<keyword evidence="2" id="KW-0479">Metal-binding</keyword>
<keyword evidence="3" id="KW-0408">Iron</keyword>
<dbReference type="CDD" id="cd01335">
    <property type="entry name" value="Radical_SAM"/>
    <property type="match status" value="1"/>
</dbReference>
<dbReference type="PANTHER" id="PTHR11228:SF7">
    <property type="entry name" value="PQQA PEPTIDE CYCLASE"/>
    <property type="match status" value="1"/>
</dbReference>
<dbReference type="GO" id="GO:0046872">
    <property type="term" value="F:metal ion binding"/>
    <property type="evidence" value="ECO:0007669"/>
    <property type="project" value="UniProtKB-KW"/>
</dbReference>
<dbReference type="GO" id="GO:0003824">
    <property type="term" value="F:catalytic activity"/>
    <property type="evidence" value="ECO:0007669"/>
    <property type="project" value="InterPro"/>
</dbReference>